<dbReference type="AlphaFoldDB" id="A0A2T2Z936"/>
<protein>
    <submittedName>
        <fullName evidence="1">Uncharacterized protein</fullName>
    </submittedName>
</protein>
<sequence length="97" mass="10999">MGGERFSEVGGLRATWRVRRGPRGWIEVSAVYDTGVVSGRIVEFGAGTDLADARERYPRWSRLWDLIQHEFWADIAALSGCPTITERRDRSGKECSR</sequence>
<reference evidence="1 2" key="1">
    <citation type="submission" date="2018-02" db="EMBL/GenBank/DDBJ databases">
        <title>8 Nocardia nova and 1 Nocardia cyriacigeorgica strain used for evolution to TMP-SMX.</title>
        <authorList>
            <person name="Mehta H."/>
            <person name="Weng J."/>
            <person name="Shamoo Y."/>
        </authorList>
    </citation>
    <scope>NUCLEOTIDE SEQUENCE [LARGE SCALE GENOMIC DNA]</scope>
    <source>
        <strain evidence="1 2">ATCC 33727</strain>
    </source>
</reference>
<name>A0A2T2Z936_9NOCA</name>
<organism evidence="1 2">
    <name type="scientific">Nocardia nova</name>
    <dbReference type="NCBI Taxonomy" id="37330"/>
    <lineage>
        <taxon>Bacteria</taxon>
        <taxon>Bacillati</taxon>
        <taxon>Actinomycetota</taxon>
        <taxon>Actinomycetes</taxon>
        <taxon>Mycobacteriales</taxon>
        <taxon>Nocardiaceae</taxon>
        <taxon>Nocardia</taxon>
    </lineage>
</organism>
<comment type="caution">
    <text evidence="1">The sequence shown here is derived from an EMBL/GenBank/DDBJ whole genome shotgun (WGS) entry which is preliminary data.</text>
</comment>
<dbReference type="RefSeq" id="WP_063022809.1">
    <property type="nucleotide sequence ID" value="NZ_PYHS01000004.1"/>
</dbReference>
<evidence type="ECO:0000313" key="1">
    <source>
        <dbReference type="EMBL" id="PSR64268.1"/>
    </source>
</evidence>
<proteinExistence type="predicted"/>
<accession>A0A2T2Z936</accession>
<dbReference type="EMBL" id="PYHS01000004">
    <property type="protein sequence ID" value="PSR64268.1"/>
    <property type="molecule type" value="Genomic_DNA"/>
</dbReference>
<dbReference type="Proteomes" id="UP000241647">
    <property type="component" value="Unassembled WGS sequence"/>
</dbReference>
<evidence type="ECO:0000313" key="2">
    <source>
        <dbReference type="Proteomes" id="UP000241647"/>
    </source>
</evidence>
<gene>
    <name evidence="1" type="ORF">C8259_10845</name>
</gene>